<evidence type="ECO:0000256" key="1">
    <source>
        <dbReference type="SAM" id="MobiDB-lite"/>
    </source>
</evidence>
<feature type="compositionally biased region" description="Basic and acidic residues" evidence="1">
    <location>
        <begin position="11"/>
        <end position="24"/>
    </location>
</feature>
<reference evidence="2 3" key="1">
    <citation type="journal article" date="2014" name="Int. J. Syst. Evol. Microbiol.">
        <title>Complete genome sequence of Corynebacterium casei LMG S-19264T (=DSM 44701T), isolated from a smear-ripened cheese.</title>
        <authorList>
            <consortium name="US DOE Joint Genome Institute (JGI-PGF)"/>
            <person name="Walter F."/>
            <person name="Albersmeier A."/>
            <person name="Kalinowski J."/>
            <person name="Ruckert C."/>
        </authorList>
    </citation>
    <scope>NUCLEOTIDE SEQUENCE [LARGE SCALE GENOMIC DNA]</scope>
    <source>
        <strain evidence="2 3">JCM 4677</strain>
    </source>
</reference>
<keyword evidence="3" id="KW-1185">Reference proteome</keyword>
<evidence type="ECO:0000313" key="3">
    <source>
        <dbReference type="Proteomes" id="UP000516444"/>
    </source>
</evidence>
<dbReference type="Proteomes" id="UP000516444">
    <property type="component" value="Chromosome"/>
</dbReference>
<feature type="region of interest" description="Disordered" evidence="1">
    <location>
        <begin position="101"/>
        <end position="123"/>
    </location>
</feature>
<feature type="region of interest" description="Disordered" evidence="1">
    <location>
        <begin position="1"/>
        <end position="66"/>
    </location>
</feature>
<dbReference type="RefSeq" id="WP_190849310.1">
    <property type="nucleotide sequence ID" value="NZ_AP023440.1"/>
</dbReference>
<protein>
    <submittedName>
        <fullName evidence="2">Uncharacterized protein</fullName>
    </submittedName>
</protein>
<proteinExistence type="predicted"/>
<gene>
    <name evidence="2" type="ORF">GCM10017557_06400</name>
</gene>
<accession>A0A7G1NTJ6</accession>
<organism evidence="2 3">
    <name type="scientific">Streptomyces aurantiacus</name>
    <dbReference type="NCBI Taxonomy" id="47760"/>
    <lineage>
        <taxon>Bacteria</taxon>
        <taxon>Bacillati</taxon>
        <taxon>Actinomycetota</taxon>
        <taxon>Actinomycetes</taxon>
        <taxon>Kitasatosporales</taxon>
        <taxon>Streptomycetaceae</taxon>
        <taxon>Streptomyces</taxon>
        <taxon>Streptomyces aurantiacus group</taxon>
    </lineage>
</organism>
<sequence length="123" mass="13478">MSVEQDGAPGRVDDTSDEAARSPEDAAEPSEGEREAWARVRRSATGMRHHEAKDALDEARKAARTKSLTAHEALIAQAEVEEWERIADALFDHAGVYDAADDPFVQGEAEGRAHHTPPPPDRR</sequence>
<dbReference type="KEGG" id="sgm:GCM10017557_06400"/>
<name>A0A7G1NTJ6_9ACTN</name>
<dbReference type="EMBL" id="AP023440">
    <property type="protein sequence ID" value="BCL25781.1"/>
    <property type="molecule type" value="Genomic_DNA"/>
</dbReference>
<evidence type="ECO:0000313" key="2">
    <source>
        <dbReference type="EMBL" id="BCL25781.1"/>
    </source>
</evidence>
<feature type="compositionally biased region" description="Basic and acidic residues" evidence="1">
    <location>
        <begin position="48"/>
        <end position="61"/>
    </location>
</feature>
<dbReference type="AlphaFoldDB" id="A0A7G1NTJ6"/>